<keyword evidence="2" id="KW-1185">Reference proteome</keyword>
<gene>
    <name evidence="1" type="ORF">GCM10023185_42500</name>
</gene>
<sequence>MLAVIIRTTDIMKKFIGLAILLSILLLCSQCNQTDIVLSPIDNGPDSNVFAMAVYKNELYVGGCFDSVGNTKSKYIAKWDGKKWTSVGKGLNQGYSGVEALVVYKGELYAAGDFKLINDSTEVEHIAKWNGKEWLPVGTGQADGVHPYVTALCVYKDELYAASSFDSIGGIKAKNIARWNGVTWDSVGNGVNYTIIALAVFKDELYAGGICNDEDGPSVKWNGTKWNYLSNEKIDFTEVQSYTTFQSNLLVGGTFGRYTGGSGGRTGFNPFNHIAKYDGVSYSAFDEGIHDDEASIASMAVYNNELFVGGKFDFPSGEKANNIIKWNGKNWQTVATDTSGYVSCFATYKGDFYAGGSFRRLNGQPIKFLTKLTTLKDK</sequence>
<dbReference type="SUPFAM" id="SSF50965">
    <property type="entry name" value="Galactose oxidase, central domain"/>
    <property type="match status" value="1"/>
</dbReference>
<comment type="caution">
    <text evidence="1">The sequence shown here is derived from an EMBL/GenBank/DDBJ whole genome shotgun (WGS) entry which is preliminary data.</text>
</comment>
<protein>
    <recommendedName>
        <fullName evidence="3">Galactose oxidase</fullName>
    </recommendedName>
</protein>
<evidence type="ECO:0000313" key="2">
    <source>
        <dbReference type="Proteomes" id="UP001501153"/>
    </source>
</evidence>
<accession>A0ABP8IS49</accession>
<name>A0ABP8IS49_9BACT</name>
<evidence type="ECO:0000313" key="1">
    <source>
        <dbReference type="EMBL" id="GAA4369143.1"/>
    </source>
</evidence>
<proteinExistence type="predicted"/>
<reference evidence="2" key="1">
    <citation type="journal article" date="2019" name="Int. J. Syst. Evol. Microbiol.">
        <title>The Global Catalogue of Microorganisms (GCM) 10K type strain sequencing project: providing services to taxonomists for standard genome sequencing and annotation.</title>
        <authorList>
            <consortium name="The Broad Institute Genomics Platform"/>
            <consortium name="The Broad Institute Genome Sequencing Center for Infectious Disease"/>
            <person name="Wu L."/>
            <person name="Ma J."/>
        </authorList>
    </citation>
    <scope>NUCLEOTIDE SEQUENCE [LARGE SCALE GENOMIC DNA]</scope>
    <source>
        <strain evidence="2">JCM 17923</strain>
    </source>
</reference>
<dbReference type="InterPro" id="IPR011043">
    <property type="entry name" value="Gal_Oxase/kelch_b-propeller"/>
</dbReference>
<dbReference type="Proteomes" id="UP001501153">
    <property type="component" value="Unassembled WGS sequence"/>
</dbReference>
<dbReference type="EMBL" id="BAABGZ010000080">
    <property type="protein sequence ID" value="GAA4369143.1"/>
    <property type="molecule type" value="Genomic_DNA"/>
</dbReference>
<organism evidence="1 2">
    <name type="scientific">Hymenobacter saemangeumensis</name>
    <dbReference type="NCBI Taxonomy" id="1084522"/>
    <lineage>
        <taxon>Bacteria</taxon>
        <taxon>Pseudomonadati</taxon>
        <taxon>Bacteroidota</taxon>
        <taxon>Cytophagia</taxon>
        <taxon>Cytophagales</taxon>
        <taxon>Hymenobacteraceae</taxon>
        <taxon>Hymenobacter</taxon>
    </lineage>
</organism>
<evidence type="ECO:0008006" key="3">
    <source>
        <dbReference type="Google" id="ProtNLM"/>
    </source>
</evidence>